<dbReference type="SUPFAM" id="SSF53474">
    <property type="entry name" value="alpha/beta-Hydrolases"/>
    <property type="match status" value="1"/>
</dbReference>
<gene>
    <name evidence="2" type="ORF">CC80DRAFT_531901</name>
</gene>
<dbReference type="OrthoDB" id="8119704at2759"/>
<reference evidence="2" key="1">
    <citation type="journal article" date="2020" name="Stud. Mycol.">
        <title>101 Dothideomycetes genomes: a test case for predicting lifestyles and emergence of pathogens.</title>
        <authorList>
            <person name="Haridas S."/>
            <person name="Albert R."/>
            <person name="Binder M."/>
            <person name="Bloem J."/>
            <person name="Labutti K."/>
            <person name="Salamov A."/>
            <person name="Andreopoulos B."/>
            <person name="Baker S."/>
            <person name="Barry K."/>
            <person name="Bills G."/>
            <person name="Bluhm B."/>
            <person name="Cannon C."/>
            <person name="Castanera R."/>
            <person name="Culley D."/>
            <person name="Daum C."/>
            <person name="Ezra D."/>
            <person name="Gonzalez J."/>
            <person name="Henrissat B."/>
            <person name="Kuo A."/>
            <person name="Liang C."/>
            <person name="Lipzen A."/>
            <person name="Lutzoni F."/>
            <person name="Magnuson J."/>
            <person name="Mondo S."/>
            <person name="Nolan M."/>
            <person name="Ohm R."/>
            <person name="Pangilinan J."/>
            <person name="Park H.-J."/>
            <person name="Ramirez L."/>
            <person name="Alfaro M."/>
            <person name="Sun H."/>
            <person name="Tritt A."/>
            <person name="Yoshinaga Y."/>
            <person name="Zwiers L.-H."/>
            <person name="Turgeon B."/>
            <person name="Goodwin S."/>
            <person name="Spatafora J."/>
            <person name="Crous P."/>
            <person name="Grigoriev I."/>
        </authorList>
    </citation>
    <scope>NUCLEOTIDE SEQUENCE</scope>
    <source>
        <strain evidence="2">CBS 675.92</strain>
    </source>
</reference>
<keyword evidence="2" id="KW-0378">Hydrolase</keyword>
<dbReference type="InterPro" id="IPR050228">
    <property type="entry name" value="Carboxylesterase_BioH"/>
</dbReference>
<dbReference type="Gene3D" id="3.40.50.1820">
    <property type="entry name" value="alpha/beta hydrolase"/>
    <property type="match status" value="1"/>
</dbReference>
<proteinExistence type="predicted"/>
<dbReference type="AlphaFoldDB" id="A0A6A5U8F9"/>
<organism evidence="2 3">
    <name type="scientific">Byssothecium circinans</name>
    <dbReference type="NCBI Taxonomy" id="147558"/>
    <lineage>
        <taxon>Eukaryota</taxon>
        <taxon>Fungi</taxon>
        <taxon>Dikarya</taxon>
        <taxon>Ascomycota</taxon>
        <taxon>Pezizomycotina</taxon>
        <taxon>Dothideomycetes</taxon>
        <taxon>Pleosporomycetidae</taxon>
        <taxon>Pleosporales</taxon>
        <taxon>Massarineae</taxon>
        <taxon>Massarinaceae</taxon>
        <taxon>Byssothecium</taxon>
    </lineage>
</organism>
<dbReference type="GO" id="GO:0016787">
    <property type="term" value="F:hydrolase activity"/>
    <property type="evidence" value="ECO:0007669"/>
    <property type="project" value="UniProtKB-KW"/>
</dbReference>
<dbReference type="Pfam" id="PF12146">
    <property type="entry name" value="Hydrolase_4"/>
    <property type="match status" value="1"/>
</dbReference>
<dbReference type="Proteomes" id="UP000800035">
    <property type="component" value="Unassembled WGS sequence"/>
</dbReference>
<dbReference type="PANTHER" id="PTHR43194">
    <property type="entry name" value="HYDROLASE ALPHA/BETA FOLD FAMILY"/>
    <property type="match status" value="1"/>
</dbReference>
<evidence type="ECO:0000313" key="3">
    <source>
        <dbReference type="Proteomes" id="UP000800035"/>
    </source>
</evidence>
<dbReference type="PANTHER" id="PTHR43194:SF2">
    <property type="entry name" value="PEROXISOMAL MEMBRANE PROTEIN LPX1"/>
    <property type="match status" value="1"/>
</dbReference>
<name>A0A6A5U8F9_9PLEO</name>
<dbReference type="InterPro" id="IPR022742">
    <property type="entry name" value="Hydrolase_4"/>
</dbReference>
<sequence>MQSSVDSAPVVESVQIATPSGSLELMTCTPLASTKQQPILCLHGAHCAAACFKALLPLFARAGYVSYAVSVRGHGGSWQPSTFAFHALTGINSYITDAMAALDFISAKHPDAQPILVGHSMGGAILQRALGAWKTLGALKIQPAGLVLLAAAPLSGGGMDVARRWQAAEAALAREARPVPAVPQAWVSWFRSFFTFQANSGLDTPAQVRNKFFSAGATEDAVEGWIRDSKGRLESIRVSIEHMWPFADAADVVAAIHTDVRPIGRKILCISGGKDVLISKDLTQETFDAYRLASQGEEEIMRVSLADSAHHIMLDVAHERCAELIINWIEGRDIGSD</sequence>
<evidence type="ECO:0000259" key="1">
    <source>
        <dbReference type="Pfam" id="PF12146"/>
    </source>
</evidence>
<keyword evidence="3" id="KW-1185">Reference proteome</keyword>
<dbReference type="EMBL" id="ML976981">
    <property type="protein sequence ID" value="KAF1961201.1"/>
    <property type="molecule type" value="Genomic_DNA"/>
</dbReference>
<accession>A0A6A5U8F9</accession>
<feature type="domain" description="Serine aminopeptidase S33" evidence="1">
    <location>
        <begin position="38"/>
        <end position="290"/>
    </location>
</feature>
<protein>
    <submittedName>
        <fullName evidence="2">Alpha/beta-hydrolase</fullName>
    </submittedName>
</protein>
<dbReference type="InterPro" id="IPR029058">
    <property type="entry name" value="AB_hydrolase_fold"/>
</dbReference>
<evidence type="ECO:0000313" key="2">
    <source>
        <dbReference type="EMBL" id="KAF1961201.1"/>
    </source>
</evidence>